<dbReference type="SUPFAM" id="SSF53850">
    <property type="entry name" value="Periplasmic binding protein-like II"/>
    <property type="match status" value="1"/>
</dbReference>
<keyword evidence="1" id="KW-0472">Membrane</keyword>
<feature type="transmembrane region" description="Helical" evidence="1">
    <location>
        <begin position="12"/>
        <end position="31"/>
    </location>
</feature>
<evidence type="ECO:0000313" key="3">
    <source>
        <dbReference type="Proteomes" id="UP000178869"/>
    </source>
</evidence>
<gene>
    <name evidence="2" type="ORF">A2828_00850</name>
</gene>
<sequence length="445" mass="50199">MGQQVSKLQIALFAGLFAGLIFLVLFLGGYIKLGGKQIFKVNELTFWGVFDDQEVWDDAIGEFSRKHPGLDVIYKKISTDEYEQEVLKQLANPKLPGPDVIYVHNTWLPKFQDNLQPFPEKSIPITQVRSTYPDVVETDFAPDGQMYALPLYLDTLALYYNKDIFNAARITRPPKTWEEFQNDVKEISRIDANGEIVNSAAAIGTARNINRSTDILALLMLQSGAKMVSREDKAATFSELVSTPDGYRSPGVGALSFYTDFANPLSSSYTWNEKLDYSIDAFYAGKTAMMFNYSHHIKTIRDKSSSLNFGVASMPQPKDQTRVINYPNYWGLAVTQKAGKATDLALEFAQFLTDKAQAQNYAYYTNRPVARRDLIEWQETDPDLGLFADQALTAVSWWQIDNSAVEKIFADMIDAVVLDHEFVDRAVEDAQEKISVLMHKAFTGR</sequence>
<evidence type="ECO:0008006" key="4">
    <source>
        <dbReference type="Google" id="ProtNLM"/>
    </source>
</evidence>
<evidence type="ECO:0000256" key="1">
    <source>
        <dbReference type="SAM" id="Phobius"/>
    </source>
</evidence>
<proteinExistence type="predicted"/>
<keyword evidence="1" id="KW-1133">Transmembrane helix</keyword>
<dbReference type="Proteomes" id="UP000178869">
    <property type="component" value="Unassembled WGS sequence"/>
</dbReference>
<keyword evidence="1" id="KW-0812">Transmembrane</keyword>
<comment type="caution">
    <text evidence="2">The sequence shown here is derived from an EMBL/GenBank/DDBJ whole genome shotgun (WGS) entry which is preliminary data.</text>
</comment>
<dbReference type="InterPro" id="IPR006059">
    <property type="entry name" value="SBP"/>
</dbReference>
<dbReference type="PANTHER" id="PTHR43649">
    <property type="entry name" value="ARABINOSE-BINDING PROTEIN-RELATED"/>
    <property type="match status" value="1"/>
</dbReference>
<dbReference type="Gene3D" id="3.40.190.10">
    <property type="entry name" value="Periplasmic binding protein-like II"/>
    <property type="match status" value="1"/>
</dbReference>
<dbReference type="InterPro" id="IPR050490">
    <property type="entry name" value="Bact_solute-bd_prot1"/>
</dbReference>
<accession>A0A1G2PC82</accession>
<dbReference type="PANTHER" id="PTHR43649:SF12">
    <property type="entry name" value="DIACETYLCHITOBIOSE BINDING PROTEIN DASA"/>
    <property type="match status" value="1"/>
</dbReference>
<evidence type="ECO:0000313" key="2">
    <source>
        <dbReference type="EMBL" id="OHA45957.1"/>
    </source>
</evidence>
<dbReference type="EMBL" id="MHSR01000024">
    <property type="protein sequence ID" value="OHA45957.1"/>
    <property type="molecule type" value="Genomic_DNA"/>
</dbReference>
<dbReference type="AlphaFoldDB" id="A0A1G2PC82"/>
<dbReference type="Pfam" id="PF01547">
    <property type="entry name" value="SBP_bac_1"/>
    <property type="match status" value="1"/>
</dbReference>
<organism evidence="2 3">
    <name type="scientific">Candidatus Terrybacteria bacterium RIFCSPHIGHO2_01_FULL_43_35</name>
    <dbReference type="NCBI Taxonomy" id="1802361"/>
    <lineage>
        <taxon>Bacteria</taxon>
        <taxon>Candidatus Terryibacteriota</taxon>
    </lineage>
</organism>
<reference evidence="2 3" key="1">
    <citation type="journal article" date="2016" name="Nat. Commun.">
        <title>Thousands of microbial genomes shed light on interconnected biogeochemical processes in an aquifer system.</title>
        <authorList>
            <person name="Anantharaman K."/>
            <person name="Brown C.T."/>
            <person name="Hug L.A."/>
            <person name="Sharon I."/>
            <person name="Castelle C.J."/>
            <person name="Probst A.J."/>
            <person name="Thomas B.C."/>
            <person name="Singh A."/>
            <person name="Wilkins M.J."/>
            <person name="Karaoz U."/>
            <person name="Brodie E.L."/>
            <person name="Williams K.H."/>
            <person name="Hubbard S.S."/>
            <person name="Banfield J.F."/>
        </authorList>
    </citation>
    <scope>NUCLEOTIDE SEQUENCE [LARGE SCALE GENOMIC DNA]</scope>
</reference>
<protein>
    <recommendedName>
        <fullName evidence="4">ABC transporter substrate-binding protein</fullName>
    </recommendedName>
</protein>
<name>A0A1G2PC82_9BACT</name>